<proteinExistence type="predicted"/>
<evidence type="ECO:0000313" key="3">
    <source>
        <dbReference type="Proteomes" id="UP000636956"/>
    </source>
</evidence>
<evidence type="ECO:0000313" key="2">
    <source>
        <dbReference type="EMBL" id="GGJ88563.1"/>
    </source>
</evidence>
<gene>
    <name evidence="2" type="ORF">GCM10011372_28950</name>
</gene>
<dbReference type="EMBL" id="BMMD01000018">
    <property type="protein sequence ID" value="GGJ88563.1"/>
    <property type="molecule type" value="Genomic_DNA"/>
</dbReference>
<name>A0A917UVK3_9MICO</name>
<dbReference type="RefSeq" id="WP_188744126.1">
    <property type="nucleotide sequence ID" value="NZ_BAABFW010000011.1"/>
</dbReference>
<dbReference type="AlphaFoldDB" id="A0A917UVK3"/>
<dbReference type="Proteomes" id="UP000636956">
    <property type="component" value="Unassembled WGS sequence"/>
</dbReference>
<keyword evidence="3" id="KW-1185">Reference proteome</keyword>
<evidence type="ECO:0000259" key="1">
    <source>
        <dbReference type="Pfam" id="PF25355"/>
    </source>
</evidence>
<sequence>MGVLVYDRDFEVDIEDRTLAHLQVVIIDKLRRQERFPLVLEDGKRERVIWMTPETPLQFVYHGNRHPLLNRDWLEKLAEAAGSTRGLTVLPEPPM</sequence>
<reference evidence="2" key="2">
    <citation type="submission" date="2020-09" db="EMBL/GenBank/DDBJ databases">
        <authorList>
            <person name="Sun Q."/>
            <person name="Zhou Y."/>
        </authorList>
    </citation>
    <scope>NUCLEOTIDE SEQUENCE</scope>
    <source>
        <strain evidence="2">CGMCC 1.8984</strain>
    </source>
</reference>
<comment type="caution">
    <text evidence="2">The sequence shown here is derived from an EMBL/GenBank/DDBJ whole genome shotgun (WGS) entry which is preliminary data.</text>
</comment>
<reference evidence="2" key="1">
    <citation type="journal article" date="2014" name="Int. J. Syst. Evol. Microbiol.">
        <title>Complete genome sequence of Corynebacterium casei LMG S-19264T (=DSM 44701T), isolated from a smear-ripened cheese.</title>
        <authorList>
            <consortium name="US DOE Joint Genome Institute (JGI-PGF)"/>
            <person name="Walter F."/>
            <person name="Albersmeier A."/>
            <person name="Kalinowski J."/>
            <person name="Ruckert C."/>
        </authorList>
    </citation>
    <scope>NUCLEOTIDE SEQUENCE</scope>
    <source>
        <strain evidence="2">CGMCC 1.8984</strain>
    </source>
</reference>
<dbReference type="InterPro" id="IPR057204">
    <property type="entry name" value="DUF7882"/>
</dbReference>
<feature type="domain" description="DUF7882" evidence="1">
    <location>
        <begin position="1"/>
        <end position="92"/>
    </location>
</feature>
<organism evidence="2 3">
    <name type="scientific">Agromyces bauzanensis</name>
    <dbReference type="NCBI Taxonomy" id="1308924"/>
    <lineage>
        <taxon>Bacteria</taxon>
        <taxon>Bacillati</taxon>
        <taxon>Actinomycetota</taxon>
        <taxon>Actinomycetes</taxon>
        <taxon>Micrococcales</taxon>
        <taxon>Microbacteriaceae</taxon>
        <taxon>Agromyces</taxon>
    </lineage>
</organism>
<dbReference type="Pfam" id="PF25355">
    <property type="entry name" value="DUF7882"/>
    <property type="match status" value="1"/>
</dbReference>
<protein>
    <recommendedName>
        <fullName evidence="1">DUF7882 domain-containing protein</fullName>
    </recommendedName>
</protein>
<accession>A0A917UVK3</accession>